<gene>
    <name evidence="1" type="ORF">JK636_18530</name>
</gene>
<organism evidence="1 2">
    <name type="scientific">Clostridium rhizosphaerae</name>
    <dbReference type="NCBI Taxonomy" id="2803861"/>
    <lineage>
        <taxon>Bacteria</taxon>
        <taxon>Bacillati</taxon>
        <taxon>Bacillota</taxon>
        <taxon>Clostridia</taxon>
        <taxon>Eubacteriales</taxon>
        <taxon>Clostridiaceae</taxon>
        <taxon>Clostridium</taxon>
    </lineage>
</organism>
<dbReference type="EMBL" id="JAESWC010000015">
    <property type="protein sequence ID" value="MBL4937711.1"/>
    <property type="molecule type" value="Genomic_DNA"/>
</dbReference>
<dbReference type="Proteomes" id="UP000632377">
    <property type="component" value="Unassembled WGS sequence"/>
</dbReference>
<protein>
    <submittedName>
        <fullName evidence="1">Uncharacterized protein</fullName>
    </submittedName>
</protein>
<proteinExistence type="predicted"/>
<sequence>MSEYRLEVNGTIGLSDYANINDYMNIIGENDKVVVTVGPGEAHNVDIITNLLGRNGFEVALKGGHDDGRYYITAYRRGDEFKG</sequence>
<reference evidence="1 2" key="1">
    <citation type="submission" date="2021-01" db="EMBL/GenBank/DDBJ databases">
        <title>Genome public.</title>
        <authorList>
            <person name="Liu C."/>
            <person name="Sun Q."/>
        </authorList>
    </citation>
    <scope>NUCLEOTIDE SEQUENCE [LARGE SCALE GENOMIC DNA]</scope>
    <source>
        <strain evidence="1 2">YIM B02515</strain>
    </source>
</reference>
<evidence type="ECO:0000313" key="2">
    <source>
        <dbReference type="Proteomes" id="UP000632377"/>
    </source>
</evidence>
<evidence type="ECO:0000313" key="1">
    <source>
        <dbReference type="EMBL" id="MBL4937711.1"/>
    </source>
</evidence>
<accession>A0ABS1TEA3</accession>
<dbReference type="RefSeq" id="WP_202750459.1">
    <property type="nucleotide sequence ID" value="NZ_JAESWC010000015.1"/>
</dbReference>
<keyword evidence="2" id="KW-1185">Reference proteome</keyword>
<name>A0ABS1TEA3_9CLOT</name>
<comment type="caution">
    <text evidence="1">The sequence shown here is derived from an EMBL/GenBank/DDBJ whole genome shotgun (WGS) entry which is preliminary data.</text>
</comment>